<dbReference type="PANTHER" id="PTHR34599:SF2">
    <property type="entry name" value="TRAF-TYPE DOMAIN-CONTAINING PROTEIN"/>
    <property type="match status" value="1"/>
</dbReference>
<feature type="domain" description="DUF6851" evidence="1">
    <location>
        <begin position="24"/>
        <end position="174"/>
    </location>
</feature>
<evidence type="ECO:0000313" key="3">
    <source>
        <dbReference type="Proteomes" id="UP000320184"/>
    </source>
</evidence>
<organism evidence="2 3">
    <name type="scientific">Eiseniibacteriota bacterium</name>
    <dbReference type="NCBI Taxonomy" id="2212470"/>
    <lineage>
        <taxon>Bacteria</taxon>
        <taxon>Candidatus Eiseniibacteriota</taxon>
    </lineage>
</organism>
<protein>
    <recommendedName>
        <fullName evidence="1">DUF6851 domain-containing protein</fullName>
    </recommendedName>
</protein>
<name>A0A538S9L3_UNCEI</name>
<sequence>MLTAIRNDLARPTVTARNLFHFSVAVYDAWAAYDREATPYLLGKTVGGFTCPFAGAPAPADTQAARKEAISYAAYRLLRERFQTSPGASLTLPRLDSLMTVLGYDPAFTSTDYASGSPAALGNYIGQSIIAFGLQDGSNEQNNYAYQYYQPVNPAMIVQFPGDSTLVDPNRWQPLTLTVFIDQNGNVIPGNTPKFLTPEWGNVTPFALGNGDLTIHSRDGSQYKVYDDPGPPPMLDVSDGTDAASALYKWAFELVLVWSSHLKGSDPVLWDISPASIGNNGPLPENAKDLPSFYNLLEGGDHGAGRSLNPRTGLPYAHQYVPRGDYTRVLAEFWADGPNSETPPGHWFTILNYVSDHPAVVKRFKGQGPVLNDLEWDVKSYFALGGAVHDAALSAWSIKGWYDYIRPISALRWMAQRGQSSDPGLPHYSPLGLPLIPGYVELVQPGDPLAGSSNQNLYKIKARAWFGPDSISSAASDTAGVGWILGEKWWPYQRPTFVTPPFAGYISGHSTYSRAAAEVLTALTGDEFFPGGMGEFHAPRNQFLVFEDGPSMDVTLQWATYRDASDQCSLSRIWGGIHPPLDDVPGRIIGRALGQNAFALAERYFRKELLDVPQPVASSPALHMFPNPVRSGVALSVSTGSEMSGATVDLFNVLGQRIALEKMLVRQPHDLSLDTRGLRPGVYMLQV</sequence>
<dbReference type="GO" id="GO:0004601">
    <property type="term" value="F:peroxidase activity"/>
    <property type="evidence" value="ECO:0007669"/>
    <property type="project" value="InterPro"/>
</dbReference>
<proteinExistence type="predicted"/>
<dbReference type="InterPro" id="IPR036938">
    <property type="entry name" value="PAP2/HPO_sf"/>
</dbReference>
<dbReference type="CDD" id="cd03398">
    <property type="entry name" value="PAP2_haloperoxidase"/>
    <property type="match status" value="1"/>
</dbReference>
<comment type="caution">
    <text evidence="2">The sequence shown here is derived from an EMBL/GenBank/DDBJ whole genome shotgun (WGS) entry which is preliminary data.</text>
</comment>
<accession>A0A538S9L3</accession>
<dbReference type="SUPFAM" id="SSF48317">
    <property type="entry name" value="Acid phosphatase/Vanadium-dependent haloperoxidase"/>
    <property type="match status" value="1"/>
</dbReference>
<dbReference type="Pfam" id="PF21167">
    <property type="entry name" value="DUF6851"/>
    <property type="match status" value="1"/>
</dbReference>
<dbReference type="InterPro" id="IPR016119">
    <property type="entry name" value="Br/Cl_peroxidase_C"/>
</dbReference>
<dbReference type="EMBL" id="VBOT01000155">
    <property type="protein sequence ID" value="TMQ48060.1"/>
    <property type="molecule type" value="Genomic_DNA"/>
</dbReference>
<dbReference type="AlphaFoldDB" id="A0A538S9L3"/>
<dbReference type="Proteomes" id="UP000320184">
    <property type="component" value="Unassembled WGS sequence"/>
</dbReference>
<evidence type="ECO:0000259" key="1">
    <source>
        <dbReference type="Pfam" id="PF21167"/>
    </source>
</evidence>
<evidence type="ECO:0000313" key="2">
    <source>
        <dbReference type="EMBL" id="TMQ48060.1"/>
    </source>
</evidence>
<dbReference type="InterPro" id="IPR049283">
    <property type="entry name" value="DUF6851"/>
</dbReference>
<dbReference type="Gene3D" id="1.10.606.10">
    <property type="entry name" value="Vanadium-containing Chloroperoxidase, domain 2"/>
    <property type="match status" value="1"/>
</dbReference>
<gene>
    <name evidence="2" type="ORF">E6K73_12670</name>
</gene>
<reference evidence="2 3" key="1">
    <citation type="journal article" date="2019" name="Nat. Microbiol.">
        <title>Mediterranean grassland soil C-N compound turnover is dependent on rainfall and depth, and is mediated by genomically divergent microorganisms.</title>
        <authorList>
            <person name="Diamond S."/>
            <person name="Andeer P.F."/>
            <person name="Li Z."/>
            <person name="Crits-Christoph A."/>
            <person name="Burstein D."/>
            <person name="Anantharaman K."/>
            <person name="Lane K.R."/>
            <person name="Thomas B.C."/>
            <person name="Pan C."/>
            <person name="Northen T.R."/>
            <person name="Banfield J.F."/>
        </authorList>
    </citation>
    <scope>NUCLEOTIDE SEQUENCE [LARGE SCALE GENOMIC DNA]</scope>
    <source>
        <strain evidence="2">WS_3</strain>
    </source>
</reference>
<dbReference type="PANTHER" id="PTHR34599">
    <property type="entry name" value="PEROXIDASE-RELATED"/>
    <property type="match status" value="1"/>
</dbReference>
<feature type="non-terminal residue" evidence="2">
    <location>
        <position position="687"/>
    </location>
</feature>
<dbReference type="InterPro" id="IPR052559">
    <property type="entry name" value="V-haloperoxidase"/>
</dbReference>